<reference evidence="3" key="1">
    <citation type="journal article" date="2011" name="Nature">
        <title>A high-resolution map of human evolutionary constraint using 29 mammals.</title>
        <authorList>
            <person name="Lindblad-Toh K."/>
            <person name="Garber M."/>
            <person name="Zuk O."/>
            <person name="Lin M.F."/>
            <person name="Parker B.J."/>
            <person name="Washietl S."/>
            <person name="Kheradpour P."/>
            <person name="Ernst J."/>
            <person name="Jordan G."/>
            <person name="Mauceli E."/>
            <person name="Ward L.D."/>
            <person name="Lowe C.B."/>
            <person name="Holloway A.K."/>
            <person name="Clamp M."/>
            <person name="Gnerre S."/>
            <person name="Alfoldi J."/>
            <person name="Beal K."/>
            <person name="Chang J."/>
            <person name="Clawson H."/>
            <person name="Cuff J."/>
            <person name="Di Palma F."/>
            <person name="Fitzgerald S."/>
            <person name="Flicek P."/>
            <person name="Guttman M."/>
            <person name="Hubisz M.J."/>
            <person name="Jaffe D.B."/>
            <person name="Jungreis I."/>
            <person name="Kent W.J."/>
            <person name="Kostka D."/>
            <person name="Lara M."/>
            <person name="Martins A.L."/>
            <person name="Massingham T."/>
            <person name="Moltke I."/>
            <person name="Raney B.J."/>
            <person name="Rasmussen M.D."/>
            <person name="Robinson J."/>
            <person name="Stark A."/>
            <person name="Vilella A.J."/>
            <person name="Wen J."/>
            <person name="Xie X."/>
            <person name="Zody M.C."/>
            <person name="Baldwin J."/>
            <person name="Bloom T."/>
            <person name="Chin C.W."/>
            <person name="Heiman D."/>
            <person name="Nicol R."/>
            <person name="Nusbaum C."/>
            <person name="Young S."/>
            <person name="Wilkinson J."/>
            <person name="Worley K.C."/>
            <person name="Kovar C.L."/>
            <person name="Muzny D.M."/>
            <person name="Gibbs R.A."/>
            <person name="Cree A."/>
            <person name="Dihn H.H."/>
            <person name="Fowler G."/>
            <person name="Jhangiani S."/>
            <person name="Joshi V."/>
            <person name="Lee S."/>
            <person name="Lewis L.R."/>
            <person name="Nazareth L.V."/>
            <person name="Okwuonu G."/>
            <person name="Santibanez J."/>
            <person name="Warren W.C."/>
            <person name="Mardis E.R."/>
            <person name="Weinstock G.M."/>
            <person name="Wilson R.K."/>
            <person name="Delehaunty K."/>
            <person name="Dooling D."/>
            <person name="Fronik C."/>
            <person name="Fulton L."/>
            <person name="Fulton B."/>
            <person name="Graves T."/>
            <person name="Minx P."/>
            <person name="Sodergren E."/>
            <person name="Birney E."/>
            <person name="Margulies E.H."/>
            <person name="Herrero J."/>
            <person name="Green E.D."/>
            <person name="Haussler D."/>
            <person name="Siepel A."/>
            <person name="Goldman N."/>
            <person name="Pollard K.S."/>
            <person name="Pedersen J.S."/>
            <person name="Lander E.S."/>
            <person name="Kellis M."/>
        </authorList>
    </citation>
    <scope>NUCLEOTIDE SEQUENCE [LARGE SCALE GENOMIC DNA]</scope>
    <source>
        <strain evidence="3">2N</strain>
    </source>
</reference>
<evidence type="ECO:0000256" key="1">
    <source>
        <dbReference type="SAM" id="MobiDB-lite"/>
    </source>
</evidence>
<protein>
    <recommendedName>
        <fullName evidence="4">Cyclic nucleotide gated channel subunit beta 1</fullName>
    </recommendedName>
</protein>
<reference evidence="2" key="2">
    <citation type="submission" date="2025-08" db="UniProtKB">
        <authorList>
            <consortium name="Ensembl"/>
        </authorList>
    </citation>
    <scope>IDENTIFICATION</scope>
    <source>
        <strain evidence="2">2N</strain>
    </source>
</reference>
<feature type="region of interest" description="Disordered" evidence="1">
    <location>
        <begin position="264"/>
        <end position="286"/>
    </location>
</feature>
<organism evidence="2 3">
    <name type="scientific">Cavia porcellus</name>
    <name type="common">Guinea pig</name>
    <dbReference type="NCBI Taxonomy" id="10141"/>
    <lineage>
        <taxon>Eukaryota</taxon>
        <taxon>Metazoa</taxon>
        <taxon>Chordata</taxon>
        <taxon>Craniata</taxon>
        <taxon>Vertebrata</taxon>
        <taxon>Euteleostomi</taxon>
        <taxon>Mammalia</taxon>
        <taxon>Eutheria</taxon>
        <taxon>Euarchontoglires</taxon>
        <taxon>Glires</taxon>
        <taxon>Rodentia</taxon>
        <taxon>Hystricomorpha</taxon>
        <taxon>Caviidae</taxon>
        <taxon>Cavia</taxon>
    </lineage>
</organism>
<feature type="region of interest" description="Disordered" evidence="1">
    <location>
        <begin position="125"/>
        <end position="157"/>
    </location>
</feature>
<evidence type="ECO:0000313" key="3">
    <source>
        <dbReference type="Proteomes" id="UP000005447"/>
    </source>
</evidence>
<accession>A0A286XM35</accession>
<dbReference type="Proteomes" id="UP000005447">
    <property type="component" value="Unassembled WGS sequence"/>
</dbReference>
<keyword evidence="3" id="KW-1185">Reference proteome</keyword>
<reference evidence="2" key="3">
    <citation type="submission" date="2025-09" db="UniProtKB">
        <authorList>
            <consortium name="Ensembl"/>
        </authorList>
    </citation>
    <scope>IDENTIFICATION</scope>
    <source>
        <strain evidence="2">2N</strain>
    </source>
</reference>
<feature type="region of interest" description="Disordered" evidence="1">
    <location>
        <begin position="196"/>
        <end position="219"/>
    </location>
</feature>
<dbReference type="Ensembl" id="ENSCPOT00000035409.1">
    <property type="protein sequence ID" value="ENSCPOP00000026472.1"/>
    <property type="gene ID" value="ENSCPOG00000038901.1"/>
</dbReference>
<dbReference type="STRING" id="10141.ENSCPOP00000026472"/>
<evidence type="ECO:0008006" key="4">
    <source>
        <dbReference type="Google" id="ProtNLM"/>
    </source>
</evidence>
<dbReference type="AlphaFoldDB" id="A0A286XM35"/>
<name>A0A286XM35_CAVPO</name>
<dbReference type="GeneTree" id="ENSGT00570000079722"/>
<dbReference type="Bgee" id="ENSCPOG00000038901">
    <property type="expression patterns" value="Expressed in testis"/>
</dbReference>
<dbReference type="OMA" id="GWVHKVL"/>
<dbReference type="VEuPathDB" id="HostDB:ENSCPOG00000038901"/>
<feature type="region of interest" description="Disordered" evidence="1">
    <location>
        <begin position="1"/>
        <end position="59"/>
    </location>
</feature>
<dbReference type="InParanoid" id="A0A286XM35"/>
<dbReference type="EMBL" id="AAKN02026943">
    <property type="status" value="NOT_ANNOTATED_CDS"/>
    <property type="molecule type" value="Genomic_DNA"/>
</dbReference>
<sequence length="286" mass="30959">MLGWVQKVLPQPPGTPQKSKIQEEEEAEAEPELVLEPDPEAAPEEAEPEGDSLSPEELANGEQVAAADPSLQGECWKPWQSLMAGQLGAEGRWLFCLCPGSSSSWVLTWLRKSVEKVVPQPVCSDRNGQNTATDTGFPAQDGPQVVGPCSTGDTGKATKSGPWLLRWLEQNLEKVLPQPPKLSEVSVEREGVLWGDPKGLSPHSHTELMESPSLPSPGFLEAEMEPVAEPQPNVQVPFLPPPGDPARLMAWLLHRLEMALPQPVLNGKAGNQEPDSPETCDVQTSK</sequence>
<proteinExistence type="predicted"/>
<evidence type="ECO:0000313" key="2">
    <source>
        <dbReference type="Ensembl" id="ENSCPOP00000026472.1"/>
    </source>
</evidence>
<feature type="compositionally biased region" description="Acidic residues" evidence="1">
    <location>
        <begin position="23"/>
        <end position="50"/>
    </location>
</feature>